<keyword evidence="2" id="KW-1185">Reference proteome</keyword>
<proteinExistence type="predicted"/>
<dbReference type="Pfam" id="PF10518">
    <property type="entry name" value="TAT_signal"/>
    <property type="match status" value="1"/>
</dbReference>
<dbReference type="PROSITE" id="PS51318">
    <property type="entry name" value="TAT"/>
    <property type="match status" value="1"/>
</dbReference>
<gene>
    <name evidence="1" type="ORF">MESMUL_16940</name>
</gene>
<dbReference type="InterPro" id="IPR019546">
    <property type="entry name" value="TAT_signal_bac_arc"/>
</dbReference>
<dbReference type="EMBL" id="BGZJ01000001">
    <property type="protein sequence ID" value="GBO94340.1"/>
    <property type="molecule type" value="Genomic_DNA"/>
</dbReference>
<evidence type="ECO:0008006" key="3">
    <source>
        <dbReference type="Google" id="ProtNLM"/>
    </source>
</evidence>
<evidence type="ECO:0000313" key="1">
    <source>
        <dbReference type="EMBL" id="GBO94340.1"/>
    </source>
</evidence>
<comment type="caution">
    <text evidence="1">The sequence shown here is derived from an EMBL/GenBank/DDBJ whole genome shotgun (WGS) entry which is preliminary data.</text>
</comment>
<dbReference type="InterPro" id="IPR006311">
    <property type="entry name" value="TAT_signal"/>
</dbReference>
<accession>A0A388SFX1</accession>
<protein>
    <recommendedName>
        <fullName evidence="3">Twin-arginine translocation signal domain-containing protein</fullName>
    </recommendedName>
</protein>
<dbReference type="NCBIfam" id="TIGR01409">
    <property type="entry name" value="TAT_signal_seq"/>
    <property type="match status" value="1"/>
</dbReference>
<reference evidence="1 2" key="1">
    <citation type="journal article" date="2018" name="Int. J. Syst. Evol. Microbiol.">
        <title>Mesosutterella multiformis gen. nov., sp. nov., a member of the family Sutterellaceae and Sutterella megalosphaeroides sp. nov., isolated from human faeces.</title>
        <authorList>
            <person name="Sakamoto M."/>
            <person name="Ikeyama N."/>
            <person name="Kunihiro T."/>
            <person name="Iino T."/>
            <person name="Yuki M."/>
            <person name="Ohkuma M."/>
        </authorList>
    </citation>
    <scope>NUCLEOTIDE SEQUENCE [LARGE SCALE GENOMIC DNA]</scope>
    <source>
        <strain evidence="1 2">4NBBH2</strain>
    </source>
</reference>
<organism evidence="1 2">
    <name type="scientific">Mesosutterella multiformis</name>
    <dbReference type="NCBI Taxonomy" id="2259133"/>
    <lineage>
        <taxon>Bacteria</taxon>
        <taxon>Pseudomonadati</taxon>
        <taxon>Pseudomonadota</taxon>
        <taxon>Betaproteobacteria</taxon>
        <taxon>Burkholderiales</taxon>
        <taxon>Sutterellaceae</taxon>
        <taxon>Mesosutterella</taxon>
    </lineage>
</organism>
<evidence type="ECO:0000313" key="2">
    <source>
        <dbReference type="Proteomes" id="UP000266091"/>
    </source>
</evidence>
<name>A0A388SFX1_9BURK</name>
<dbReference type="Proteomes" id="UP000266091">
    <property type="component" value="Unassembled WGS sequence"/>
</dbReference>
<sequence>MLYFHHRLDVRSQPLIIFWREIMGSMETSRRNLLKAGTAAAAAVAAAPLTAQAAVSAENTKFDARMTSWSWLRFRRHGLRL</sequence>
<dbReference type="AlphaFoldDB" id="A0A388SFX1"/>